<feature type="transmembrane region" description="Helical" evidence="9">
    <location>
        <begin position="350"/>
        <end position="370"/>
    </location>
</feature>
<evidence type="ECO:0000256" key="2">
    <source>
        <dbReference type="ARBA" id="ARBA00022475"/>
    </source>
</evidence>
<evidence type="ECO:0000256" key="4">
    <source>
        <dbReference type="ARBA" id="ARBA00022679"/>
    </source>
</evidence>
<evidence type="ECO:0000256" key="1">
    <source>
        <dbReference type="ARBA" id="ARBA00004651"/>
    </source>
</evidence>
<dbReference type="RefSeq" id="WP_344969156.1">
    <property type="nucleotide sequence ID" value="NZ_BAABDD010000006.1"/>
</dbReference>
<keyword evidence="11" id="KW-1185">Reference proteome</keyword>
<name>A0ABP7FFZ5_9ACTN</name>
<feature type="transmembrane region" description="Helical" evidence="9">
    <location>
        <begin position="408"/>
        <end position="427"/>
    </location>
</feature>
<reference evidence="11" key="1">
    <citation type="journal article" date="2019" name="Int. J. Syst. Evol. Microbiol.">
        <title>The Global Catalogue of Microorganisms (GCM) 10K type strain sequencing project: providing services to taxonomists for standard genome sequencing and annotation.</title>
        <authorList>
            <consortium name="The Broad Institute Genomics Platform"/>
            <consortium name="The Broad Institute Genome Sequencing Center for Infectious Disease"/>
            <person name="Wu L."/>
            <person name="Ma J."/>
        </authorList>
    </citation>
    <scope>NUCLEOTIDE SEQUENCE [LARGE SCALE GENOMIC DNA]</scope>
    <source>
        <strain evidence="11">JCM 17137</strain>
    </source>
</reference>
<evidence type="ECO:0000256" key="5">
    <source>
        <dbReference type="ARBA" id="ARBA00022692"/>
    </source>
</evidence>
<evidence type="ECO:0000313" key="11">
    <source>
        <dbReference type="Proteomes" id="UP001500908"/>
    </source>
</evidence>
<feature type="transmembrane region" description="Helical" evidence="9">
    <location>
        <begin position="300"/>
        <end position="321"/>
    </location>
</feature>
<feature type="transmembrane region" description="Helical" evidence="9">
    <location>
        <begin position="328"/>
        <end position="344"/>
    </location>
</feature>
<sequence length="692" mass="73148">MTTAPPTSPNNAENSENGTESPQPHESHPTPATRWAALWRWLRDRQNSVLVLVPLLAVAVALQVYNLAGWPQRAESEATYVAQAHRLLGLGEFGPLTQPPLGWLHLAGYAALTGAFDRAATAVLAGREFMVVVHVAACLLLWLLARRTGMRYWTTSGVLLLFAAAPLSIEYHRLASPDNVAVVWLLAAFVLVCDPRARLVSFAGSAVAFSVAVLTDGALLLLLPIGGWLLWRATEHGGRGRALAVSSAIVATAGVGYVVTTLLTTGFPTEDGWQAAALAWLLGGTGAAAGQGFTAHTLHLWLGVDPVLPLLGVAGAVSGLFSRRMRPYAVGMLVLLLVMALAGGRVPGSYVVAMLPLAALTAAGGGEVAVNHARRIAGLWRPSTSRRTIFGFTAVRLLPLRTIRQRPLVPVVAAIGVLLVAVAVPGWTATLRGSLPTDADAPLREAKAWLQRNVTPDQRLIVDGTHRLGLPQAGFDSAALTWYRDLDSAPRAKNPDATDWRAHDLVVETAAMRAPAGDAAPVRQALADSRPLAEFGSGEERVTVRRVLPEGTAVAEERRAADLAARERVGAQLADTSALELTEAAEEALRAGEVDARLLTVLPLLADEHTLSIAGFPREPVEPADAPRRTVRLTAVDGEPAGADANAHLVDGWLATQPEALQPLTVTATEPGGELDITYPAPSPTGLLPEED</sequence>
<comment type="subcellular location">
    <subcellularLocation>
        <location evidence="1">Cell membrane</location>
        <topology evidence="1">Multi-pass membrane protein</topology>
    </subcellularLocation>
</comment>
<feature type="region of interest" description="Disordered" evidence="8">
    <location>
        <begin position="669"/>
        <end position="692"/>
    </location>
</feature>
<dbReference type="PANTHER" id="PTHR33908">
    <property type="entry name" value="MANNOSYLTRANSFERASE YKCB-RELATED"/>
    <property type="match status" value="1"/>
</dbReference>
<gene>
    <name evidence="10" type="ORF">GCM10022402_16460</name>
</gene>
<protein>
    <submittedName>
        <fullName evidence="10">Glycosyl transferase</fullName>
    </submittedName>
</protein>
<evidence type="ECO:0000256" key="6">
    <source>
        <dbReference type="ARBA" id="ARBA00022989"/>
    </source>
</evidence>
<keyword evidence="6 9" id="KW-1133">Transmembrane helix</keyword>
<feature type="transmembrane region" description="Helical" evidence="9">
    <location>
        <begin position="206"/>
        <end position="231"/>
    </location>
</feature>
<evidence type="ECO:0000256" key="3">
    <source>
        <dbReference type="ARBA" id="ARBA00022676"/>
    </source>
</evidence>
<dbReference type="Proteomes" id="UP001500908">
    <property type="component" value="Unassembled WGS sequence"/>
</dbReference>
<organism evidence="10 11">
    <name type="scientific">Salinactinospora qingdaonensis</name>
    <dbReference type="NCBI Taxonomy" id="702744"/>
    <lineage>
        <taxon>Bacteria</taxon>
        <taxon>Bacillati</taxon>
        <taxon>Actinomycetota</taxon>
        <taxon>Actinomycetes</taxon>
        <taxon>Streptosporangiales</taxon>
        <taxon>Nocardiopsidaceae</taxon>
        <taxon>Salinactinospora</taxon>
    </lineage>
</organism>
<feature type="transmembrane region" description="Helical" evidence="9">
    <location>
        <begin position="243"/>
        <end position="263"/>
    </location>
</feature>
<evidence type="ECO:0000256" key="8">
    <source>
        <dbReference type="SAM" id="MobiDB-lite"/>
    </source>
</evidence>
<comment type="caution">
    <text evidence="10">The sequence shown here is derived from an EMBL/GenBank/DDBJ whole genome shotgun (WGS) entry which is preliminary data.</text>
</comment>
<feature type="transmembrane region" description="Helical" evidence="9">
    <location>
        <begin position="129"/>
        <end position="145"/>
    </location>
</feature>
<evidence type="ECO:0000256" key="7">
    <source>
        <dbReference type="ARBA" id="ARBA00023136"/>
    </source>
</evidence>
<keyword evidence="4 10" id="KW-0808">Transferase</keyword>
<keyword evidence="7 9" id="KW-0472">Membrane</keyword>
<dbReference type="PANTHER" id="PTHR33908:SF11">
    <property type="entry name" value="MEMBRANE PROTEIN"/>
    <property type="match status" value="1"/>
</dbReference>
<dbReference type="EMBL" id="BAABDD010000006">
    <property type="protein sequence ID" value="GAA3737151.1"/>
    <property type="molecule type" value="Genomic_DNA"/>
</dbReference>
<proteinExistence type="predicted"/>
<keyword evidence="3" id="KW-0328">Glycosyltransferase</keyword>
<dbReference type="InterPro" id="IPR050297">
    <property type="entry name" value="LipidA_mod_glycosyltrf_83"/>
</dbReference>
<feature type="transmembrane region" description="Helical" evidence="9">
    <location>
        <begin position="152"/>
        <end position="169"/>
    </location>
</feature>
<feature type="compositionally biased region" description="Polar residues" evidence="8">
    <location>
        <begin position="1"/>
        <end position="22"/>
    </location>
</feature>
<accession>A0ABP7FFZ5</accession>
<evidence type="ECO:0000256" key="9">
    <source>
        <dbReference type="SAM" id="Phobius"/>
    </source>
</evidence>
<dbReference type="GO" id="GO:0016740">
    <property type="term" value="F:transferase activity"/>
    <property type="evidence" value="ECO:0007669"/>
    <property type="project" value="UniProtKB-KW"/>
</dbReference>
<evidence type="ECO:0000313" key="10">
    <source>
        <dbReference type="EMBL" id="GAA3737151.1"/>
    </source>
</evidence>
<feature type="transmembrane region" description="Helical" evidence="9">
    <location>
        <begin position="49"/>
        <end position="68"/>
    </location>
</feature>
<keyword evidence="5 9" id="KW-0812">Transmembrane</keyword>
<feature type="region of interest" description="Disordered" evidence="8">
    <location>
        <begin position="1"/>
        <end position="30"/>
    </location>
</feature>
<keyword evidence="2" id="KW-1003">Cell membrane</keyword>